<dbReference type="Gene3D" id="3.30.390.30">
    <property type="match status" value="1"/>
</dbReference>
<dbReference type="EMBL" id="AJWN02000032">
    <property type="protein sequence ID" value="OEE63081.1"/>
    <property type="molecule type" value="Genomic_DNA"/>
</dbReference>
<name>A0A1E5CC36_9GAMM</name>
<dbReference type="InterPro" id="IPR004099">
    <property type="entry name" value="Pyr_nucl-diS_OxRdtase_dimer"/>
</dbReference>
<protein>
    <recommendedName>
        <fullName evidence="1">Pyridine nucleotide-disulphide oxidoreductase dimerisation domain-containing protein</fullName>
    </recommendedName>
</protein>
<evidence type="ECO:0000313" key="2">
    <source>
        <dbReference type="EMBL" id="OEE63081.1"/>
    </source>
</evidence>
<dbReference type="Pfam" id="PF02852">
    <property type="entry name" value="Pyr_redox_dim"/>
    <property type="match status" value="1"/>
</dbReference>
<evidence type="ECO:0000259" key="1">
    <source>
        <dbReference type="Pfam" id="PF02852"/>
    </source>
</evidence>
<reference evidence="2 3" key="1">
    <citation type="journal article" date="2012" name="Science">
        <title>Ecological populations of bacteria act as socially cohesive units of antibiotic production and resistance.</title>
        <authorList>
            <person name="Cordero O.X."/>
            <person name="Wildschutte H."/>
            <person name="Kirkup B."/>
            <person name="Proehl S."/>
            <person name="Ngo L."/>
            <person name="Hussain F."/>
            <person name="Le Roux F."/>
            <person name="Mincer T."/>
            <person name="Polz M.F."/>
        </authorList>
    </citation>
    <scope>NUCLEOTIDE SEQUENCE [LARGE SCALE GENOMIC DNA]</scope>
    <source>
        <strain evidence="2 3">FF-454</strain>
    </source>
</reference>
<evidence type="ECO:0000313" key="3">
    <source>
        <dbReference type="Proteomes" id="UP000095039"/>
    </source>
</evidence>
<keyword evidence="3" id="KW-1185">Reference proteome</keyword>
<proteinExistence type="predicted"/>
<dbReference type="SUPFAM" id="SSF55424">
    <property type="entry name" value="FAD/NAD-linked reductases, dimerisation (C-terminal) domain"/>
    <property type="match status" value="1"/>
</dbReference>
<feature type="domain" description="Pyridine nucleotide-disulphide oxidoreductase dimerisation" evidence="1">
    <location>
        <begin position="16"/>
        <end position="69"/>
    </location>
</feature>
<dbReference type="Proteomes" id="UP000095039">
    <property type="component" value="Unassembled WGS sequence"/>
</dbReference>
<dbReference type="InterPro" id="IPR016156">
    <property type="entry name" value="FAD/NAD-linked_Rdtase_dimer_sf"/>
</dbReference>
<sequence>MYFPFFNSDCPNKEPIVDGDTEQFLGATVFGLNGDEIISVIINYMATGASYRIMQQALPVHPTVSELLPTVLAGLKPLSAE</sequence>
<organism evidence="2 3">
    <name type="scientific">Enterovibrio norvegicus FF-454</name>
    <dbReference type="NCBI Taxonomy" id="1185651"/>
    <lineage>
        <taxon>Bacteria</taxon>
        <taxon>Pseudomonadati</taxon>
        <taxon>Pseudomonadota</taxon>
        <taxon>Gammaproteobacteria</taxon>
        <taxon>Vibrionales</taxon>
        <taxon>Vibrionaceae</taxon>
        <taxon>Enterovibrio</taxon>
    </lineage>
</organism>
<gene>
    <name evidence="2" type="ORF">A1OK_21090</name>
</gene>
<dbReference type="AlphaFoldDB" id="A0A1E5CC36"/>
<accession>A0A1E5CC36</accession>
<comment type="caution">
    <text evidence="2">The sequence shown here is derived from an EMBL/GenBank/DDBJ whole genome shotgun (WGS) entry which is preliminary data.</text>
</comment>